<evidence type="ECO:0000313" key="3">
    <source>
        <dbReference type="EMBL" id="HGW91757.1"/>
    </source>
</evidence>
<accession>A0A7C4U776</accession>
<gene>
    <name evidence="3" type="ORF">ENV67_04360</name>
</gene>
<name>A0A7C4U776_UNCW3</name>
<proteinExistence type="predicted"/>
<dbReference type="InterPro" id="IPR027383">
    <property type="entry name" value="Znf_put"/>
</dbReference>
<keyword evidence="1" id="KW-1133">Transmembrane helix</keyword>
<reference evidence="3" key="1">
    <citation type="journal article" date="2020" name="mSystems">
        <title>Genome- and Community-Level Interaction Insights into Carbon Utilization and Element Cycling Functions of Hydrothermarchaeota in Hydrothermal Sediment.</title>
        <authorList>
            <person name="Zhou Z."/>
            <person name="Liu Y."/>
            <person name="Xu W."/>
            <person name="Pan J."/>
            <person name="Luo Z.H."/>
            <person name="Li M."/>
        </authorList>
    </citation>
    <scope>NUCLEOTIDE SEQUENCE [LARGE SCALE GENOMIC DNA]</scope>
    <source>
        <strain evidence="3">SpSt-780</strain>
    </source>
</reference>
<feature type="domain" description="Putative zinc-finger" evidence="2">
    <location>
        <begin position="3"/>
        <end position="36"/>
    </location>
</feature>
<evidence type="ECO:0000256" key="1">
    <source>
        <dbReference type="SAM" id="Phobius"/>
    </source>
</evidence>
<feature type="transmembrane region" description="Helical" evidence="1">
    <location>
        <begin position="79"/>
        <end position="101"/>
    </location>
</feature>
<dbReference type="AlphaFoldDB" id="A0A7C4U776"/>
<dbReference type="EMBL" id="DTHG01000055">
    <property type="protein sequence ID" value="HGW91757.1"/>
    <property type="molecule type" value="Genomic_DNA"/>
</dbReference>
<keyword evidence="1" id="KW-0472">Membrane</keyword>
<organism evidence="3">
    <name type="scientific">candidate division WOR-3 bacterium</name>
    <dbReference type="NCBI Taxonomy" id="2052148"/>
    <lineage>
        <taxon>Bacteria</taxon>
        <taxon>Bacteria division WOR-3</taxon>
    </lineage>
</organism>
<comment type="caution">
    <text evidence="3">The sequence shown here is derived from an EMBL/GenBank/DDBJ whole genome shotgun (WGS) entry which is preliminary data.</text>
</comment>
<keyword evidence="1" id="KW-0812">Transmembrane</keyword>
<protein>
    <submittedName>
        <fullName evidence="3">Zf-HC2 domain-containing protein</fullName>
    </submittedName>
</protein>
<dbReference type="Pfam" id="PF13490">
    <property type="entry name" value="zf-HC2"/>
    <property type="match status" value="1"/>
</dbReference>
<evidence type="ECO:0000259" key="2">
    <source>
        <dbReference type="Pfam" id="PF13490"/>
    </source>
</evidence>
<sequence length="147" mass="17341">MKCNDFKRNISLFIDGYLKEDLKKEFEEHISSCKECSEFLKDILKISEEVKKIEIPEPSPFIFERVKNRLKERVFPKAFVLKVAFATSLSLLAVIFSFHFVNKGREEYARRYIKELYIIKEKSTGYQMPVYNVENNYIVSTGRSGTF</sequence>